<dbReference type="EMBL" id="JAOPGA020001489">
    <property type="protein sequence ID" value="KAL0488892.1"/>
    <property type="molecule type" value="Genomic_DNA"/>
</dbReference>
<dbReference type="PANTHER" id="PTHR11038">
    <property type="entry name" value="MITOCHONDRIAL IMPORT INNER MEMBRANE TRANSLOCASE SUBUNIT TIM10"/>
    <property type="match status" value="1"/>
</dbReference>
<dbReference type="GO" id="GO:0015031">
    <property type="term" value="P:protein transport"/>
    <property type="evidence" value="ECO:0007669"/>
    <property type="project" value="UniProtKB-KW"/>
</dbReference>
<dbReference type="GO" id="GO:0045039">
    <property type="term" value="P:protein insertion into mitochondrial inner membrane"/>
    <property type="evidence" value="ECO:0007669"/>
    <property type="project" value="UniProtKB-ARBA"/>
</dbReference>
<dbReference type="InterPro" id="IPR004217">
    <property type="entry name" value="Tim10-like"/>
</dbReference>
<comment type="domain">
    <text evidence="9">The twin CX3C motif contains 4 conserved Cys residues that form 2 disulfide bonds in the mitochondrial intermembrane space.</text>
</comment>
<evidence type="ECO:0000256" key="5">
    <source>
        <dbReference type="ARBA" id="ARBA00022927"/>
    </source>
</evidence>
<keyword evidence="5 9" id="KW-0653">Protein transport</keyword>
<comment type="subcellular location">
    <subcellularLocation>
        <location evidence="9">Mitochondrion inner membrane</location>
        <topology evidence="9">Peripheral membrane protein</topology>
        <orientation evidence="9">Intermembrane side</orientation>
    </subcellularLocation>
</comment>
<accession>A0AAW2ZG90</accession>
<dbReference type="Gene3D" id="1.10.287.810">
    <property type="entry name" value="Mitochondrial import inner membrane translocase subunit tim13 like domains"/>
    <property type="match status" value="1"/>
</dbReference>
<reference evidence="11 13" key="1">
    <citation type="submission" date="2024-03" db="EMBL/GenBank/DDBJ databases">
        <title>The Acrasis kona genome and developmental transcriptomes reveal deep origins of eukaryotic multicellular pathways.</title>
        <authorList>
            <person name="Sheikh S."/>
            <person name="Fu C.-J."/>
            <person name="Brown M.W."/>
            <person name="Baldauf S.L."/>
        </authorList>
    </citation>
    <scope>NUCLEOTIDE SEQUENCE [LARGE SCALE GENOMIC DNA]</scope>
    <source>
        <strain evidence="11 13">ATCC MYA-3509</strain>
    </source>
</reference>
<keyword evidence="9" id="KW-0143">Chaperone</keyword>
<evidence type="ECO:0000259" key="10">
    <source>
        <dbReference type="Pfam" id="PF02953"/>
    </source>
</evidence>
<comment type="similarity">
    <text evidence="1 9">Belongs to the small Tim family.</text>
</comment>
<evidence type="ECO:0000256" key="9">
    <source>
        <dbReference type="RuleBase" id="RU367043"/>
    </source>
</evidence>
<evidence type="ECO:0000256" key="7">
    <source>
        <dbReference type="ARBA" id="ARBA00023128"/>
    </source>
</evidence>
<keyword evidence="4" id="KW-0862">Zinc</keyword>
<comment type="caution">
    <text evidence="11">The sequence shown here is derived from an EMBL/GenBank/DDBJ whole genome shotgun (WGS) entry which is preliminary data.</text>
</comment>
<protein>
    <recommendedName>
        <fullName evidence="9">Mitochondrial import inner membrane translocase subunit</fullName>
    </recommendedName>
</protein>
<evidence type="ECO:0000313" key="13">
    <source>
        <dbReference type="Proteomes" id="UP001431209"/>
    </source>
</evidence>
<keyword evidence="7 9" id="KW-0496">Mitochondrion</keyword>
<dbReference type="GO" id="GO:0046872">
    <property type="term" value="F:metal ion binding"/>
    <property type="evidence" value="ECO:0007669"/>
    <property type="project" value="UniProtKB-KW"/>
</dbReference>
<evidence type="ECO:0000256" key="3">
    <source>
        <dbReference type="ARBA" id="ARBA00022723"/>
    </source>
</evidence>
<gene>
    <name evidence="12" type="ORF">AKO1_013530</name>
    <name evidence="11" type="ORF">AKO1_015545</name>
</gene>
<keyword evidence="13" id="KW-1185">Reference proteome</keyword>
<dbReference type="PANTHER" id="PTHR11038:SF16">
    <property type="entry name" value="MITOCHONDRIAL IMPORT INNER MEMBRANE TRANSLOCASE SUBUNIT TIM10"/>
    <property type="match status" value="1"/>
</dbReference>
<keyword evidence="8 9" id="KW-1015">Disulfide bond</keyword>
<keyword evidence="3" id="KW-0479">Metal-binding</keyword>
<dbReference type="Pfam" id="PF02953">
    <property type="entry name" value="zf-Tim10_DDP"/>
    <property type="match status" value="1"/>
</dbReference>
<keyword evidence="9" id="KW-0999">Mitochondrion inner membrane</keyword>
<dbReference type="InterPro" id="IPR035427">
    <property type="entry name" value="Tim10-like_dom_sf"/>
</dbReference>
<keyword evidence="6 9" id="KW-0811">Translocation</keyword>
<evidence type="ECO:0000256" key="4">
    <source>
        <dbReference type="ARBA" id="ARBA00022833"/>
    </source>
</evidence>
<evidence type="ECO:0000256" key="1">
    <source>
        <dbReference type="ARBA" id="ARBA00006720"/>
    </source>
</evidence>
<dbReference type="SUPFAM" id="SSF144122">
    <property type="entry name" value="Tim10-like"/>
    <property type="match status" value="1"/>
</dbReference>
<comment type="subunit">
    <text evidence="9">Heterohexamer.</text>
</comment>
<evidence type="ECO:0000256" key="6">
    <source>
        <dbReference type="ARBA" id="ARBA00023010"/>
    </source>
</evidence>
<sequence>MNVNNLSPTQYIVLQNSKDGLNEEKARVELDSMKDLYQSFMSTCYQRCLTMKFAAPEIQSGEGRCLHRCVQRYMHAYNVIGEVYDKEYTKIEETME</sequence>
<keyword evidence="9" id="KW-0472">Membrane</keyword>
<proteinExistence type="inferred from homology"/>
<feature type="domain" description="Tim10-like" evidence="10">
    <location>
        <begin position="25"/>
        <end position="85"/>
    </location>
</feature>
<evidence type="ECO:0000313" key="12">
    <source>
        <dbReference type="EMBL" id="KAL0488892.1"/>
    </source>
</evidence>
<dbReference type="AlphaFoldDB" id="A0AAW2ZG90"/>
<keyword evidence="2 9" id="KW-0813">Transport</keyword>
<dbReference type="EMBL" id="JAOPGA020001435">
    <property type="protein sequence ID" value="KAL0488374.1"/>
    <property type="molecule type" value="Genomic_DNA"/>
</dbReference>
<name>A0AAW2ZG90_9EUKA</name>
<evidence type="ECO:0000256" key="2">
    <source>
        <dbReference type="ARBA" id="ARBA00022448"/>
    </source>
</evidence>
<organism evidence="11 13">
    <name type="scientific">Acrasis kona</name>
    <dbReference type="NCBI Taxonomy" id="1008807"/>
    <lineage>
        <taxon>Eukaryota</taxon>
        <taxon>Discoba</taxon>
        <taxon>Heterolobosea</taxon>
        <taxon>Tetramitia</taxon>
        <taxon>Eutetramitia</taxon>
        <taxon>Acrasidae</taxon>
        <taxon>Acrasis</taxon>
    </lineage>
</organism>
<dbReference type="Proteomes" id="UP001431209">
    <property type="component" value="Unassembled WGS sequence"/>
</dbReference>
<comment type="function">
    <text evidence="9">Mitochondrial intermembrane chaperone that participates in the import and insertion of some multi-pass transmembrane proteins into the mitochondrial inner membrane. Also required for the transfer of beta-barrel precursors from the TOM complex to the sorting and assembly machinery (SAM complex) of the outer membrane. Acts as a chaperone-like protein that protects the hydrophobic precursors from aggregation and guide them through the mitochondrial intermembrane space.</text>
</comment>
<evidence type="ECO:0000313" key="11">
    <source>
        <dbReference type="EMBL" id="KAL0488374.1"/>
    </source>
</evidence>
<evidence type="ECO:0000256" key="8">
    <source>
        <dbReference type="ARBA" id="ARBA00023157"/>
    </source>
</evidence>
<dbReference type="GO" id="GO:0005743">
    <property type="term" value="C:mitochondrial inner membrane"/>
    <property type="evidence" value="ECO:0007669"/>
    <property type="project" value="UniProtKB-SubCell"/>
</dbReference>